<dbReference type="AlphaFoldDB" id="Q2K211"/>
<dbReference type="EMBL" id="CP000135">
    <property type="protein sequence ID" value="ABC93125.1"/>
    <property type="molecule type" value="Genomic_DNA"/>
</dbReference>
<evidence type="ECO:0000259" key="2">
    <source>
        <dbReference type="Pfam" id="PF00149"/>
    </source>
</evidence>
<dbReference type="InterPro" id="IPR029052">
    <property type="entry name" value="Metallo-depent_PP-like"/>
</dbReference>
<accession>Q2K211</accession>
<organism evidence="3 4">
    <name type="scientific">Rhizobium etli (strain ATCC 51251 / DSM 11541 / JCM 21823 / NBRC 15573 / CFN 42)</name>
    <dbReference type="NCBI Taxonomy" id="347834"/>
    <lineage>
        <taxon>Bacteria</taxon>
        <taxon>Pseudomonadati</taxon>
        <taxon>Pseudomonadota</taxon>
        <taxon>Alphaproteobacteria</taxon>
        <taxon>Hyphomicrobiales</taxon>
        <taxon>Rhizobiaceae</taxon>
        <taxon>Rhizobium/Agrobacterium group</taxon>
        <taxon>Rhizobium</taxon>
    </lineage>
</organism>
<sequence length="487" mass="53125">MRRRPYRPRSSNIDCGWAGFTGPFRSRPLDACSIFSRSRPGDSDRAFIGPTAPAPHPVATRFSAFMAYRFVHTADLHLDSPLRSLALRNAELADLVSDASRQALIAIVDLCLEEQVDALVIAGDLYDGEQTSMKTARFLASQLERLHRAGICVFKIRGNHDAMSKIAKELVMPDTVKVFGGHAETVEATKGSLSIAIHGLSFAKPQAPDPLLPKFKSPVAGAVNIGIMHTSLAGSAGHDVYAPCNVLDLHASGFDYWALGHLHQRSQYPGTATIIMPGMPQGRDINESGVKTVSLVTVADDRTVTVDERRTSIAQFERVNVDLTGVDDWREAAVVVEAALMAQRDRTASPHLVARLRLSGRTPLSWQLRRDVDLMQAEAERRGDVIGRTWIEKLELAFEAPSIPADASAADPVVELGALMRDEVIARSGFRDDVREMVRDLLADLPPESRAFAGNDETGFERFIDGLLADGAEDIAARMKVAERGDS</sequence>
<dbReference type="InterPro" id="IPR050535">
    <property type="entry name" value="DNA_Repair-Maintenance_Comp"/>
</dbReference>
<dbReference type="PANTHER" id="PTHR30337">
    <property type="entry name" value="COMPONENT OF ATP-DEPENDENT DSDNA EXONUCLEASE"/>
    <property type="match status" value="1"/>
</dbReference>
<proteinExistence type="predicted"/>
<evidence type="ECO:0000256" key="1">
    <source>
        <dbReference type="ARBA" id="ARBA00022801"/>
    </source>
</evidence>
<geneLocation type="plasmid" evidence="3 4">
    <name>p42b</name>
</geneLocation>
<dbReference type="KEGG" id="ret:RHE_PB00083"/>
<gene>
    <name evidence="3" type="ordered locus">RHE_PB00083</name>
</gene>
<protein>
    <submittedName>
        <fullName evidence="3">Serine/threonine-specific protein phosphatase protein</fullName>
    </submittedName>
</protein>
<keyword evidence="4" id="KW-1185">Reference proteome</keyword>
<dbReference type="PANTHER" id="PTHR30337:SF7">
    <property type="entry name" value="PHOSPHOESTERASE"/>
    <property type="match status" value="1"/>
</dbReference>
<dbReference type="Proteomes" id="UP000001936">
    <property type="component" value="Plasmid p42b"/>
</dbReference>
<name>Q2K211_RHIEC</name>
<dbReference type="HOGENOM" id="CLU_026621_4_0_5"/>
<feature type="domain" description="Calcineurin-like phosphoesterase" evidence="2">
    <location>
        <begin position="69"/>
        <end position="264"/>
    </location>
</feature>
<dbReference type="InterPro" id="IPR041796">
    <property type="entry name" value="Mre11_N"/>
</dbReference>
<dbReference type="CDD" id="cd00840">
    <property type="entry name" value="MPP_Mre11_N"/>
    <property type="match status" value="1"/>
</dbReference>
<dbReference type="GO" id="GO:0016787">
    <property type="term" value="F:hydrolase activity"/>
    <property type="evidence" value="ECO:0007669"/>
    <property type="project" value="UniProtKB-KW"/>
</dbReference>
<evidence type="ECO:0000313" key="4">
    <source>
        <dbReference type="Proteomes" id="UP000001936"/>
    </source>
</evidence>
<dbReference type="Pfam" id="PF00149">
    <property type="entry name" value="Metallophos"/>
    <property type="match status" value="1"/>
</dbReference>
<dbReference type="Gene3D" id="3.60.21.10">
    <property type="match status" value="1"/>
</dbReference>
<reference evidence="3 4" key="1">
    <citation type="journal article" date="2006" name="Proc. Natl. Acad. Sci. U.S.A.">
        <title>The partitioned Rhizobium etli genome: genetic and metabolic redundancy in seven interacting replicons.</title>
        <authorList>
            <person name="Gonzalez V."/>
            <person name="Santamaria R.I."/>
            <person name="Bustos P."/>
            <person name="Hernandez-Gonzalez I."/>
            <person name="Medrano-Soto A."/>
            <person name="Moreno-Hagelsieb G."/>
            <person name="Janga S.C."/>
            <person name="Ramirez M.A."/>
            <person name="Jimenez-Jacinto V."/>
            <person name="Collado-Vides J."/>
            <person name="Davila G."/>
        </authorList>
    </citation>
    <scope>NUCLEOTIDE SEQUENCE [LARGE SCALE GENOMIC DNA]</scope>
    <source>
        <strain evidence="4">ATCC 51251 / DSM 11541 / JCM 21823 / NBRC 15573 / CFN 42</strain>
    </source>
</reference>
<dbReference type="InterPro" id="IPR004843">
    <property type="entry name" value="Calcineurin-like_PHP"/>
</dbReference>
<keyword evidence="3" id="KW-0614">Plasmid</keyword>
<evidence type="ECO:0000313" key="3">
    <source>
        <dbReference type="EMBL" id="ABC93125.1"/>
    </source>
</evidence>
<keyword evidence="1" id="KW-0378">Hydrolase</keyword>
<dbReference type="SUPFAM" id="SSF56300">
    <property type="entry name" value="Metallo-dependent phosphatases"/>
    <property type="match status" value="1"/>
</dbReference>